<accession>A0A0E3PL70</accession>
<reference evidence="2 3" key="1">
    <citation type="submission" date="2014-07" db="EMBL/GenBank/DDBJ databases">
        <title>Methanogenic archaea and the global carbon cycle.</title>
        <authorList>
            <person name="Henriksen J.R."/>
            <person name="Luke J."/>
            <person name="Reinhart S."/>
            <person name="Benedict M.N."/>
            <person name="Youngblut N.D."/>
            <person name="Metcalf M.E."/>
            <person name="Whitaker R.J."/>
            <person name="Metcalf W.W."/>
        </authorList>
    </citation>
    <scope>NUCLEOTIDE SEQUENCE [LARGE SCALE GENOMIC DNA]</scope>
    <source>
        <strain evidence="2 3">C2J</strain>
    </source>
</reference>
<name>A0A0E3PL70_9EURY</name>
<keyword evidence="1" id="KW-1133">Transmembrane helix</keyword>
<gene>
    <name evidence="2" type="ORF">MSSAC_0933</name>
</gene>
<evidence type="ECO:0000313" key="2">
    <source>
        <dbReference type="EMBL" id="AKB35523.1"/>
    </source>
</evidence>
<sequence length="126" mass="14288">MNPSRLFIPLILLLLFLPGSAMAADVNVTFSDLNLYPSQEFALYQVTDSGSQYLGTYNTTDTVTLNSEYEYNIVLKPGPLSWFDNPLDNFDLIWNNAPKSLNFAAFFLLIVGVPLLTIRFLWWVVT</sequence>
<dbReference type="Proteomes" id="UP000033123">
    <property type="component" value="Chromosome"/>
</dbReference>
<dbReference type="AlphaFoldDB" id="A0A0E3PL70"/>
<keyword evidence="1" id="KW-0812">Transmembrane</keyword>
<evidence type="ECO:0000313" key="3">
    <source>
        <dbReference type="Proteomes" id="UP000033123"/>
    </source>
</evidence>
<feature type="transmembrane region" description="Helical" evidence="1">
    <location>
        <begin position="103"/>
        <end position="125"/>
    </location>
</feature>
<dbReference type="STRING" id="1434118.MSSAC_0933"/>
<dbReference type="GeneID" id="24870505"/>
<dbReference type="EMBL" id="CP009508">
    <property type="protein sequence ID" value="AKB35523.1"/>
    <property type="molecule type" value="Genomic_DNA"/>
</dbReference>
<keyword evidence="1" id="KW-0472">Membrane</keyword>
<protein>
    <submittedName>
        <fullName evidence="2">Uncharacterized protein</fullName>
    </submittedName>
</protein>
<proteinExistence type="predicted"/>
<evidence type="ECO:0000256" key="1">
    <source>
        <dbReference type="SAM" id="Phobius"/>
    </source>
</evidence>
<organism evidence="2 3">
    <name type="scientific">Methanosarcina siciliae C2J</name>
    <dbReference type="NCBI Taxonomy" id="1434118"/>
    <lineage>
        <taxon>Archaea</taxon>
        <taxon>Methanobacteriati</taxon>
        <taxon>Methanobacteriota</taxon>
        <taxon>Stenosarchaea group</taxon>
        <taxon>Methanomicrobia</taxon>
        <taxon>Methanosarcinales</taxon>
        <taxon>Methanosarcinaceae</taxon>
        <taxon>Methanosarcina</taxon>
    </lineage>
</organism>
<dbReference type="KEGG" id="msj:MSSAC_0933"/>
<dbReference type="PATRIC" id="fig|1434118.4.peg.1195"/>
<dbReference type="RefSeq" id="WP_048180408.1">
    <property type="nucleotide sequence ID" value="NZ_CP009508.1"/>
</dbReference>
<dbReference type="HOGENOM" id="CLU_1976557_0_0_2"/>